<proteinExistence type="predicted"/>
<sequence>MAENLATQYSNKKRIWQPPSVPFLWEERPGIAKKDWKPGISSFVAPTLPPPVKLIASVPFNWEEEPGKPLPCFSPPPPQTAQPLILPLPPVCSQGCPDDSDSSDEHKGMFDVNFEAFGFETDDSYSSAPSLLTNCLLTSEIISTAVPLQENSQGNNSSDHLETPSSPASKSDDSSTSSYATGPLSLVGASFLECLFPLLPPKAGFLERVGHSEQGSQAPRELDQESTTTAVIRRPPTLGELIMMSRRRSYQRKALLMRKQNLSKEFRKKRASGCCIFGTSIGLIEGLEWKKLQRRLKLLQKT</sequence>
<feature type="region of interest" description="Disordered" evidence="1">
    <location>
        <begin position="149"/>
        <end position="179"/>
    </location>
</feature>
<evidence type="ECO:0000256" key="1">
    <source>
        <dbReference type="SAM" id="MobiDB-lite"/>
    </source>
</evidence>
<evidence type="ECO:0000313" key="3">
    <source>
        <dbReference type="Proteomes" id="UP001054252"/>
    </source>
</evidence>
<feature type="compositionally biased region" description="Polar residues" evidence="1">
    <location>
        <begin position="149"/>
        <end position="158"/>
    </location>
</feature>
<evidence type="ECO:0000313" key="2">
    <source>
        <dbReference type="EMBL" id="GKV33702.1"/>
    </source>
</evidence>
<evidence type="ECO:0008006" key="4">
    <source>
        <dbReference type="Google" id="ProtNLM"/>
    </source>
</evidence>
<dbReference type="Pfam" id="PF05097">
    <property type="entry name" value="DUF688"/>
    <property type="match status" value="1"/>
</dbReference>
<dbReference type="Proteomes" id="UP001054252">
    <property type="component" value="Unassembled WGS sequence"/>
</dbReference>
<name>A0AAV5LAB3_9ROSI</name>
<dbReference type="PANTHER" id="PTHR37767:SF1">
    <property type="entry name" value="HYDROXYPROLINE-RICH GLYCOPROTEIN FAMILY PROTEIN"/>
    <property type="match status" value="1"/>
</dbReference>
<organism evidence="2 3">
    <name type="scientific">Rubroshorea leprosula</name>
    <dbReference type="NCBI Taxonomy" id="152421"/>
    <lineage>
        <taxon>Eukaryota</taxon>
        <taxon>Viridiplantae</taxon>
        <taxon>Streptophyta</taxon>
        <taxon>Embryophyta</taxon>
        <taxon>Tracheophyta</taxon>
        <taxon>Spermatophyta</taxon>
        <taxon>Magnoliopsida</taxon>
        <taxon>eudicotyledons</taxon>
        <taxon>Gunneridae</taxon>
        <taxon>Pentapetalae</taxon>
        <taxon>rosids</taxon>
        <taxon>malvids</taxon>
        <taxon>Malvales</taxon>
        <taxon>Dipterocarpaceae</taxon>
        <taxon>Rubroshorea</taxon>
    </lineage>
</organism>
<feature type="compositionally biased region" description="Low complexity" evidence="1">
    <location>
        <begin position="163"/>
        <end position="178"/>
    </location>
</feature>
<dbReference type="InterPro" id="IPR007789">
    <property type="entry name" value="DUF688"/>
</dbReference>
<gene>
    <name evidence="2" type="ORF">SLEP1_g42172</name>
</gene>
<comment type="caution">
    <text evidence="2">The sequence shown here is derived from an EMBL/GenBank/DDBJ whole genome shotgun (WGS) entry which is preliminary data.</text>
</comment>
<dbReference type="PANTHER" id="PTHR37767">
    <property type="entry name" value="HYDROXYPROLINE-RICH GLYCOPROTEIN FAMILY PROTEIN"/>
    <property type="match status" value="1"/>
</dbReference>
<keyword evidence="3" id="KW-1185">Reference proteome</keyword>
<dbReference type="AlphaFoldDB" id="A0AAV5LAB3"/>
<protein>
    <recommendedName>
        <fullName evidence="4">Hydroxyproline-rich glycoprotein family protein</fullName>
    </recommendedName>
</protein>
<dbReference type="EMBL" id="BPVZ01000102">
    <property type="protein sequence ID" value="GKV33702.1"/>
    <property type="molecule type" value="Genomic_DNA"/>
</dbReference>
<reference evidence="2 3" key="1">
    <citation type="journal article" date="2021" name="Commun. Biol.">
        <title>The genome of Shorea leprosula (Dipterocarpaceae) highlights the ecological relevance of drought in aseasonal tropical rainforests.</title>
        <authorList>
            <person name="Ng K.K.S."/>
            <person name="Kobayashi M.J."/>
            <person name="Fawcett J.A."/>
            <person name="Hatakeyama M."/>
            <person name="Paape T."/>
            <person name="Ng C.H."/>
            <person name="Ang C.C."/>
            <person name="Tnah L.H."/>
            <person name="Lee C.T."/>
            <person name="Nishiyama T."/>
            <person name="Sese J."/>
            <person name="O'Brien M.J."/>
            <person name="Copetti D."/>
            <person name="Mohd Noor M.I."/>
            <person name="Ong R.C."/>
            <person name="Putra M."/>
            <person name="Sireger I.Z."/>
            <person name="Indrioko S."/>
            <person name="Kosugi Y."/>
            <person name="Izuno A."/>
            <person name="Isagi Y."/>
            <person name="Lee S.L."/>
            <person name="Shimizu K.K."/>
        </authorList>
    </citation>
    <scope>NUCLEOTIDE SEQUENCE [LARGE SCALE GENOMIC DNA]</scope>
    <source>
        <strain evidence="2">214</strain>
    </source>
</reference>
<accession>A0AAV5LAB3</accession>